<dbReference type="AlphaFoldDB" id="A0A8D8ZG53"/>
<feature type="transmembrane region" description="Helical" evidence="1">
    <location>
        <begin position="78"/>
        <end position="96"/>
    </location>
</feature>
<evidence type="ECO:0000313" key="2">
    <source>
        <dbReference type="EMBL" id="CAG6745387.1"/>
    </source>
</evidence>
<keyword evidence="1" id="KW-0812">Transmembrane</keyword>
<name>A0A8D8ZG53_9HEMI</name>
<keyword evidence="1" id="KW-0472">Membrane</keyword>
<protein>
    <submittedName>
        <fullName evidence="2">Uncharacterized protein</fullName>
    </submittedName>
</protein>
<accession>A0A8D8ZG53</accession>
<proteinExistence type="predicted"/>
<organism evidence="2">
    <name type="scientific">Cacopsylla melanoneura</name>
    <dbReference type="NCBI Taxonomy" id="428564"/>
    <lineage>
        <taxon>Eukaryota</taxon>
        <taxon>Metazoa</taxon>
        <taxon>Ecdysozoa</taxon>
        <taxon>Arthropoda</taxon>
        <taxon>Hexapoda</taxon>
        <taxon>Insecta</taxon>
        <taxon>Pterygota</taxon>
        <taxon>Neoptera</taxon>
        <taxon>Paraneoptera</taxon>
        <taxon>Hemiptera</taxon>
        <taxon>Sternorrhyncha</taxon>
        <taxon>Psylloidea</taxon>
        <taxon>Psyllidae</taxon>
        <taxon>Psyllinae</taxon>
        <taxon>Cacopsylla</taxon>
    </lineage>
</organism>
<evidence type="ECO:0000256" key="1">
    <source>
        <dbReference type="SAM" id="Phobius"/>
    </source>
</evidence>
<keyword evidence="1" id="KW-1133">Transmembrane helix</keyword>
<dbReference type="EMBL" id="HBUF01493431">
    <property type="protein sequence ID" value="CAG6745388.1"/>
    <property type="molecule type" value="Transcribed_RNA"/>
</dbReference>
<sequence length="115" mass="13628">MPPFPITRVSLLKSGLWRRKKKIQRADKRHFCYQGTVPKGLKLFAFCLQPVRQILEHSTDYGALHTHLVFINLNNFMFKYNIIWCTLTYPVFILYLSSKIKYLHGTHSPCIRIIF</sequence>
<dbReference type="EMBL" id="HBUF01493430">
    <property type="protein sequence ID" value="CAG6745387.1"/>
    <property type="molecule type" value="Transcribed_RNA"/>
</dbReference>
<reference evidence="2" key="1">
    <citation type="submission" date="2021-05" db="EMBL/GenBank/DDBJ databases">
        <authorList>
            <person name="Alioto T."/>
            <person name="Alioto T."/>
            <person name="Gomez Garrido J."/>
        </authorList>
    </citation>
    <scope>NUCLEOTIDE SEQUENCE</scope>
</reference>